<evidence type="ECO:0000313" key="1">
    <source>
        <dbReference type="EMBL" id="DAD77776.1"/>
    </source>
</evidence>
<accession>A0A8S5M6K0</accession>
<dbReference type="EMBL" id="BK014833">
    <property type="protein sequence ID" value="DAD77776.1"/>
    <property type="molecule type" value="Genomic_DNA"/>
</dbReference>
<dbReference type="Pfam" id="PF21825">
    <property type="entry name" value="crAss001_48"/>
    <property type="match status" value="1"/>
</dbReference>
<organism evidence="1">
    <name type="scientific">Myoviridae sp. ctCL221</name>
    <dbReference type="NCBI Taxonomy" id="2826630"/>
    <lineage>
        <taxon>Viruses</taxon>
        <taxon>Duplodnaviria</taxon>
        <taxon>Heunggongvirae</taxon>
        <taxon>Uroviricota</taxon>
        <taxon>Caudoviricetes</taxon>
    </lineage>
</organism>
<sequence length="82" mass="9939">MSNEKMISKNQEIQNKLYDEDNELFEKIMKLEDFLNSKRIQEISKTQSNLLEVQFQAMRTYHQVLRARINDLQNEIFKLSEE</sequence>
<protein>
    <submittedName>
        <fullName evidence="1">Uncharacterized protein</fullName>
    </submittedName>
</protein>
<proteinExistence type="predicted"/>
<name>A0A8S5M6K0_9CAUD</name>
<reference evidence="1" key="1">
    <citation type="journal article" date="2021" name="Proc. Natl. Acad. Sci. U.S.A.">
        <title>A Catalog of Tens of Thousands of Viruses from Human Metagenomes Reveals Hidden Associations with Chronic Diseases.</title>
        <authorList>
            <person name="Tisza M.J."/>
            <person name="Buck C.B."/>
        </authorList>
    </citation>
    <scope>NUCLEOTIDE SEQUENCE</scope>
    <source>
        <strain evidence="1">CtCL221</strain>
    </source>
</reference>
<dbReference type="InterPro" id="IPR054052">
    <property type="entry name" value="Y16Q-like"/>
</dbReference>